<dbReference type="Proteomes" id="UP000092993">
    <property type="component" value="Unassembled WGS sequence"/>
</dbReference>
<organism evidence="2 3">
    <name type="scientific">Grifola frondosa</name>
    <name type="common">Maitake</name>
    <name type="synonym">Polyporus frondosus</name>
    <dbReference type="NCBI Taxonomy" id="5627"/>
    <lineage>
        <taxon>Eukaryota</taxon>
        <taxon>Fungi</taxon>
        <taxon>Dikarya</taxon>
        <taxon>Basidiomycota</taxon>
        <taxon>Agaricomycotina</taxon>
        <taxon>Agaricomycetes</taxon>
        <taxon>Polyporales</taxon>
        <taxon>Grifolaceae</taxon>
        <taxon>Grifola</taxon>
    </lineage>
</organism>
<name>A0A1C7LLF8_GRIFR</name>
<evidence type="ECO:0000313" key="2">
    <source>
        <dbReference type="EMBL" id="OBZ65026.1"/>
    </source>
</evidence>
<dbReference type="AlphaFoldDB" id="A0A1C7LLF8"/>
<sequence length="369" mass="40739">MKTAAGNSVEKPMQAAAGASQSALDREPASCPAQEPFSFSDKRLCERWLDDLFMVLYEVRPTGLSHIASYAPCGLKWTAALTGDFERAMSLPPPTYRRRTRGPARNPWIRPPTTSSSTRAINIWHREFLFAPDRKTMEADERWRWPQAGKAEHVPPISQRGRGPGEIHLYHRLPLPTRYELVLKLLCPPVGEVRFCRGGGNPRASRVAQNNAQDMSGLTIPQAGTFLGFSIEMSVANKSSANVRRHQCNKFLVAFIQVPFLNLMAIIAERAGSVHVRVGGNTQETATLAQSLADGAIIEKDKTDTTNPDNQATCGNSLQWNHSWDSALQSTTIRNLATLNLVGTRISHLVLARVAHAYSLQNFTLCGTL</sequence>
<accession>A0A1C7LLF8</accession>
<gene>
    <name evidence="2" type="ORF">A0H81_14987</name>
</gene>
<proteinExistence type="predicted"/>
<dbReference type="InterPro" id="IPR011990">
    <property type="entry name" value="TPR-like_helical_dom_sf"/>
</dbReference>
<keyword evidence="3" id="KW-1185">Reference proteome</keyword>
<evidence type="ECO:0000313" key="3">
    <source>
        <dbReference type="Proteomes" id="UP000092993"/>
    </source>
</evidence>
<protein>
    <submittedName>
        <fullName evidence="2">Uncharacterized protein</fullName>
    </submittedName>
</protein>
<dbReference type="OrthoDB" id="2796951at2759"/>
<reference evidence="2 3" key="1">
    <citation type="submission" date="2016-03" db="EMBL/GenBank/DDBJ databases">
        <title>Whole genome sequencing of Grifola frondosa 9006-11.</title>
        <authorList>
            <person name="Min B."/>
            <person name="Park H."/>
            <person name="Kim J.-G."/>
            <person name="Cho H."/>
            <person name="Oh Y.-L."/>
            <person name="Kong W.-S."/>
            <person name="Choi I.-G."/>
        </authorList>
    </citation>
    <scope>NUCLEOTIDE SEQUENCE [LARGE SCALE GENOMIC DNA]</scope>
    <source>
        <strain evidence="2 3">9006-11</strain>
    </source>
</reference>
<evidence type="ECO:0000256" key="1">
    <source>
        <dbReference type="SAM" id="MobiDB-lite"/>
    </source>
</evidence>
<dbReference type="EMBL" id="LUGG01000060">
    <property type="protein sequence ID" value="OBZ65026.1"/>
    <property type="molecule type" value="Genomic_DNA"/>
</dbReference>
<feature type="region of interest" description="Disordered" evidence="1">
    <location>
        <begin position="92"/>
        <end position="112"/>
    </location>
</feature>
<comment type="caution">
    <text evidence="2">The sequence shown here is derived from an EMBL/GenBank/DDBJ whole genome shotgun (WGS) entry which is preliminary data.</text>
</comment>
<feature type="region of interest" description="Disordered" evidence="1">
    <location>
        <begin position="1"/>
        <end position="33"/>
    </location>
</feature>
<dbReference type="Gene3D" id="1.25.40.10">
    <property type="entry name" value="Tetratricopeptide repeat domain"/>
    <property type="match status" value="1"/>
</dbReference>